<sequence>SPLGTGRAGLDFFMGNPNRIIVFVIFDSNTLNFSIKVYEVAPSLFMVDVRKAAGDTLEYHKFYKDFCTKLDHIIWKPKEGLPTSSLYRTMTC</sequence>
<organism evidence="3">
    <name type="scientific">Tanacetum cinerariifolium</name>
    <name type="common">Dalmatian daisy</name>
    <name type="synonym">Chrysanthemum cinerariifolium</name>
    <dbReference type="NCBI Taxonomy" id="118510"/>
    <lineage>
        <taxon>Eukaryota</taxon>
        <taxon>Viridiplantae</taxon>
        <taxon>Streptophyta</taxon>
        <taxon>Embryophyta</taxon>
        <taxon>Tracheophyta</taxon>
        <taxon>Spermatophyta</taxon>
        <taxon>Magnoliopsida</taxon>
        <taxon>eudicotyledons</taxon>
        <taxon>Gunneridae</taxon>
        <taxon>Pentapetalae</taxon>
        <taxon>asterids</taxon>
        <taxon>campanulids</taxon>
        <taxon>Asterales</taxon>
        <taxon>Asteraceae</taxon>
        <taxon>Asteroideae</taxon>
        <taxon>Anthemideae</taxon>
        <taxon>Anthemidinae</taxon>
        <taxon>Tanacetum</taxon>
    </lineage>
</organism>
<dbReference type="Gene3D" id="3.30.310.80">
    <property type="entry name" value="Kinase associated domain 1, KA1"/>
    <property type="match status" value="1"/>
</dbReference>
<keyword evidence="2" id="KW-0067">ATP-binding</keyword>
<protein>
    <submittedName>
        <fullName evidence="3">CBL-interacting serine/threonine-protein kinase 24-like</fullName>
    </submittedName>
</protein>
<proteinExistence type="predicted"/>
<dbReference type="EMBL" id="BKCJ010008854">
    <property type="protein sequence ID" value="GEU84260.1"/>
    <property type="molecule type" value="Genomic_DNA"/>
</dbReference>
<keyword evidence="3" id="KW-0808">Transferase</keyword>
<keyword evidence="3" id="KW-0418">Kinase</keyword>
<accession>A0A6L2NDX9</accession>
<comment type="caution">
    <text evidence="3">The sequence shown here is derived from an EMBL/GenBank/DDBJ whole genome shotgun (WGS) entry which is preliminary data.</text>
</comment>
<keyword evidence="1" id="KW-0547">Nucleotide-binding</keyword>
<reference evidence="3" key="1">
    <citation type="journal article" date="2019" name="Sci. Rep.">
        <title>Draft genome of Tanacetum cinerariifolium, the natural source of mosquito coil.</title>
        <authorList>
            <person name="Yamashiro T."/>
            <person name="Shiraishi A."/>
            <person name="Satake H."/>
            <person name="Nakayama K."/>
        </authorList>
    </citation>
    <scope>NUCLEOTIDE SEQUENCE</scope>
</reference>
<dbReference type="SUPFAM" id="SSF103243">
    <property type="entry name" value="KA1-like"/>
    <property type="match status" value="1"/>
</dbReference>
<dbReference type="InterPro" id="IPR028375">
    <property type="entry name" value="KA1/Ssp2_C"/>
</dbReference>
<dbReference type="GO" id="GO:0005524">
    <property type="term" value="F:ATP binding"/>
    <property type="evidence" value="ECO:0007669"/>
    <property type="project" value="UniProtKB-KW"/>
</dbReference>
<name>A0A6L2NDX9_TANCI</name>
<evidence type="ECO:0000256" key="1">
    <source>
        <dbReference type="ARBA" id="ARBA00022741"/>
    </source>
</evidence>
<evidence type="ECO:0000256" key="2">
    <source>
        <dbReference type="ARBA" id="ARBA00022840"/>
    </source>
</evidence>
<feature type="non-terminal residue" evidence="3">
    <location>
        <position position="1"/>
    </location>
</feature>
<dbReference type="GO" id="GO:0016301">
    <property type="term" value="F:kinase activity"/>
    <property type="evidence" value="ECO:0007669"/>
    <property type="project" value="UniProtKB-KW"/>
</dbReference>
<dbReference type="AlphaFoldDB" id="A0A6L2NDX9"/>
<gene>
    <name evidence="3" type="ORF">Tci_056238</name>
</gene>
<evidence type="ECO:0000313" key="3">
    <source>
        <dbReference type="EMBL" id="GEU84260.1"/>
    </source>
</evidence>